<evidence type="ECO:0000313" key="4">
    <source>
        <dbReference type="Proteomes" id="UP000031838"/>
    </source>
</evidence>
<feature type="transmembrane region" description="Helical" evidence="2">
    <location>
        <begin position="400"/>
        <end position="420"/>
    </location>
</feature>
<proteinExistence type="predicted"/>
<keyword evidence="2" id="KW-1133">Transmembrane helix</keyword>
<name>A0A0B6S4E6_BURPL</name>
<protein>
    <submittedName>
        <fullName evidence="3">Uncharacterized protein</fullName>
    </submittedName>
</protein>
<evidence type="ECO:0000256" key="2">
    <source>
        <dbReference type="SAM" id="Phobius"/>
    </source>
</evidence>
<keyword evidence="2" id="KW-0812">Transmembrane</keyword>
<gene>
    <name evidence="3" type="ORF">BGL_2c11860</name>
</gene>
<dbReference type="HOGENOM" id="CLU_631176_0_0_4"/>
<evidence type="ECO:0000313" key="3">
    <source>
        <dbReference type="EMBL" id="AJK49264.1"/>
    </source>
</evidence>
<keyword evidence="4" id="KW-1185">Reference proteome</keyword>
<dbReference type="RefSeq" id="WP_052498435.1">
    <property type="nucleotide sequence ID" value="NZ_CP002581.1"/>
</dbReference>
<keyword evidence="2" id="KW-0472">Membrane</keyword>
<dbReference type="EMBL" id="CP002581">
    <property type="protein sequence ID" value="AJK49264.1"/>
    <property type="molecule type" value="Genomic_DNA"/>
</dbReference>
<dbReference type="AlphaFoldDB" id="A0A0B6S4E6"/>
<feature type="compositionally biased region" description="Basic and acidic residues" evidence="1">
    <location>
        <begin position="14"/>
        <end position="23"/>
    </location>
</feature>
<dbReference type="KEGG" id="bgp:BGL_2c11860"/>
<organism evidence="3 4">
    <name type="scientific">Burkholderia plantarii</name>
    <dbReference type="NCBI Taxonomy" id="41899"/>
    <lineage>
        <taxon>Bacteria</taxon>
        <taxon>Pseudomonadati</taxon>
        <taxon>Pseudomonadota</taxon>
        <taxon>Betaproteobacteria</taxon>
        <taxon>Burkholderiales</taxon>
        <taxon>Burkholderiaceae</taxon>
        <taxon>Burkholderia</taxon>
    </lineage>
</organism>
<dbReference type="Proteomes" id="UP000031838">
    <property type="component" value="Chromosome 2"/>
</dbReference>
<sequence length="434" mass="45860">MDTPGKPASALGEGLRHSLAEARQKARELADRVEVPAALTGLTQNVASTARGIAAAGREQAGRLAQQAGGRLAGLDQEVRARLEADLRRLRDHAEQGGEKLASYFKTTFEVDKTTAQMIEEMRARRPIPAASIDDIFEQCKREAFQRTLEEFFRAPGEAAEGAAAAASEAGSGRIHVDAASGRLVIGEPAAPLAAAALPEPPVAFAPPASRSAPLAPEAGHAGLASPMAASSLDANTRRLAQQLVGLILLETIDLFIDEIHDIAVRGPFGDEHGLIAGIHARRERIASQLGSRFQEHQIRARARAIGLEGGIDGVLGAIQQILVAHLVKTPLHMLSVIRVCTRSMVRCTRVMVGDGERKFDDLRMIVGGAASGVMSIHVADAIAGGVAVVPLLNLYGEKVAAVLTEVIVTAVPLGAVYVFERNKGRFRFRAAGG</sequence>
<accession>A0A0B6S4E6</accession>
<reference evidence="3 4" key="2">
    <citation type="journal article" date="2016" name="Appl. Microbiol. Biotechnol.">
        <title>Mutations improving production and secretion of extracellular lipase by Burkholderia glumae PG1.</title>
        <authorList>
            <person name="Knapp A."/>
            <person name="Voget S."/>
            <person name="Gao R."/>
            <person name="Zaburannyi N."/>
            <person name="Krysciak D."/>
            <person name="Breuer M."/>
            <person name="Hauer B."/>
            <person name="Streit W.R."/>
            <person name="Muller R."/>
            <person name="Daniel R."/>
            <person name="Jaeger K.E."/>
        </authorList>
    </citation>
    <scope>NUCLEOTIDE SEQUENCE [LARGE SCALE GENOMIC DNA]</scope>
    <source>
        <strain evidence="3 4">PG1</strain>
    </source>
</reference>
<reference evidence="4" key="1">
    <citation type="submission" date="2011-03" db="EMBL/GenBank/DDBJ databases">
        <authorList>
            <person name="Voget S."/>
            <person name="Streit W.R."/>
            <person name="Jaeger K.E."/>
            <person name="Daniel R."/>
        </authorList>
    </citation>
    <scope>NUCLEOTIDE SEQUENCE [LARGE SCALE GENOMIC DNA]</scope>
    <source>
        <strain evidence="4">PG1</strain>
    </source>
</reference>
<feature type="region of interest" description="Disordered" evidence="1">
    <location>
        <begin position="1"/>
        <end position="23"/>
    </location>
</feature>
<evidence type="ECO:0000256" key="1">
    <source>
        <dbReference type="SAM" id="MobiDB-lite"/>
    </source>
</evidence>